<reference evidence="1 2" key="1">
    <citation type="journal article" date="2021" name="Front. Genet.">
        <title>Chromosome-Level Genome Assembly Reveals Significant Gene Expansion in the Toll and IMD Signaling Pathways of Dendrolimus kikuchii.</title>
        <authorList>
            <person name="Zhou J."/>
            <person name="Wu P."/>
            <person name="Xiong Z."/>
            <person name="Liu N."/>
            <person name="Zhao N."/>
            <person name="Ji M."/>
            <person name="Qiu Y."/>
            <person name="Yang B."/>
        </authorList>
    </citation>
    <scope>NUCLEOTIDE SEQUENCE [LARGE SCALE GENOMIC DNA]</scope>
    <source>
        <strain evidence="1">Ann1</strain>
    </source>
</reference>
<dbReference type="Proteomes" id="UP000824533">
    <property type="component" value="Linkage Group LG28"/>
</dbReference>
<accession>A0ACC1CF59</accession>
<keyword evidence="2" id="KW-1185">Reference proteome</keyword>
<name>A0ACC1CF59_9NEOP</name>
<evidence type="ECO:0000313" key="2">
    <source>
        <dbReference type="Proteomes" id="UP000824533"/>
    </source>
</evidence>
<gene>
    <name evidence="1" type="ORF">K1T71_014086</name>
</gene>
<dbReference type="EMBL" id="CM034414">
    <property type="protein sequence ID" value="KAJ0170158.1"/>
    <property type="molecule type" value="Genomic_DNA"/>
</dbReference>
<sequence>MTGENGQSSNFQELPLELLLELEMVKVINAGLREYLEHVRNVKRNLSAIHINFKLLAKVNQDWVDNIKNN</sequence>
<comment type="caution">
    <text evidence="1">The sequence shown here is derived from an EMBL/GenBank/DDBJ whole genome shotgun (WGS) entry which is preliminary data.</text>
</comment>
<proteinExistence type="predicted"/>
<evidence type="ECO:0000313" key="1">
    <source>
        <dbReference type="EMBL" id="KAJ0170158.1"/>
    </source>
</evidence>
<protein>
    <submittedName>
        <fullName evidence="1">Uncharacterized protein</fullName>
    </submittedName>
</protein>
<organism evidence="1 2">
    <name type="scientific">Dendrolimus kikuchii</name>
    <dbReference type="NCBI Taxonomy" id="765133"/>
    <lineage>
        <taxon>Eukaryota</taxon>
        <taxon>Metazoa</taxon>
        <taxon>Ecdysozoa</taxon>
        <taxon>Arthropoda</taxon>
        <taxon>Hexapoda</taxon>
        <taxon>Insecta</taxon>
        <taxon>Pterygota</taxon>
        <taxon>Neoptera</taxon>
        <taxon>Endopterygota</taxon>
        <taxon>Lepidoptera</taxon>
        <taxon>Glossata</taxon>
        <taxon>Ditrysia</taxon>
        <taxon>Bombycoidea</taxon>
        <taxon>Lasiocampidae</taxon>
        <taxon>Dendrolimus</taxon>
    </lineage>
</organism>